<dbReference type="RefSeq" id="WP_344029328.1">
    <property type="nucleotide sequence ID" value="NZ_BAAAJK010000053.1"/>
</dbReference>
<keyword evidence="1" id="KW-1133">Transmembrane helix</keyword>
<dbReference type="EMBL" id="BAAAJK010000053">
    <property type="protein sequence ID" value="GAA1401874.1"/>
    <property type="molecule type" value="Genomic_DNA"/>
</dbReference>
<name>A0ABP4IZG6_9PSEU</name>
<evidence type="ECO:0000313" key="3">
    <source>
        <dbReference type="Proteomes" id="UP001501414"/>
    </source>
</evidence>
<accession>A0ABP4IZG6</accession>
<keyword evidence="3" id="KW-1185">Reference proteome</keyword>
<dbReference type="Proteomes" id="UP001501414">
    <property type="component" value="Unassembled WGS sequence"/>
</dbReference>
<sequence length="118" mass="12914">MTGPYLEPDLRTPEPFVDRVVLRWVAAAALLGVLAGAAITAVTHDVPVEAPGSAWRTDYDRGWAWMVASQHRDPRPDELAQAECRWWADGEGADLIEQRDAFVAGCDTAARMTPLEAP</sequence>
<comment type="caution">
    <text evidence="2">The sequence shown here is derived from an EMBL/GenBank/DDBJ whole genome shotgun (WGS) entry which is preliminary data.</text>
</comment>
<gene>
    <name evidence="2" type="ORF">GCM10009613_60940</name>
</gene>
<keyword evidence="1" id="KW-0812">Transmembrane</keyword>
<protein>
    <submittedName>
        <fullName evidence="2">Uncharacterized protein</fullName>
    </submittedName>
</protein>
<keyword evidence="1" id="KW-0472">Membrane</keyword>
<reference evidence="3" key="1">
    <citation type="journal article" date="2019" name="Int. J. Syst. Evol. Microbiol.">
        <title>The Global Catalogue of Microorganisms (GCM) 10K type strain sequencing project: providing services to taxonomists for standard genome sequencing and annotation.</title>
        <authorList>
            <consortium name="The Broad Institute Genomics Platform"/>
            <consortium name="The Broad Institute Genome Sequencing Center for Infectious Disease"/>
            <person name="Wu L."/>
            <person name="Ma J."/>
        </authorList>
    </citation>
    <scope>NUCLEOTIDE SEQUENCE [LARGE SCALE GENOMIC DNA]</scope>
    <source>
        <strain evidence="3">JCM 11896</strain>
    </source>
</reference>
<feature type="transmembrane region" description="Helical" evidence="1">
    <location>
        <begin position="20"/>
        <end position="42"/>
    </location>
</feature>
<proteinExistence type="predicted"/>
<evidence type="ECO:0000256" key="1">
    <source>
        <dbReference type="SAM" id="Phobius"/>
    </source>
</evidence>
<evidence type="ECO:0000313" key="2">
    <source>
        <dbReference type="EMBL" id="GAA1401874.1"/>
    </source>
</evidence>
<organism evidence="2 3">
    <name type="scientific">Pseudonocardia kongjuensis</name>
    <dbReference type="NCBI Taxonomy" id="102227"/>
    <lineage>
        <taxon>Bacteria</taxon>
        <taxon>Bacillati</taxon>
        <taxon>Actinomycetota</taxon>
        <taxon>Actinomycetes</taxon>
        <taxon>Pseudonocardiales</taxon>
        <taxon>Pseudonocardiaceae</taxon>
        <taxon>Pseudonocardia</taxon>
    </lineage>
</organism>